<accession>A0A2C8YT02</accession>
<dbReference type="InterPro" id="IPR052019">
    <property type="entry name" value="F420H2_bilvrd_red/Heme_oxyg"/>
</dbReference>
<dbReference type="InterPro" id="IPR012349">
    <property type="entry name" value="Split_barrel_FMN-bd"/>
</dbReference>
<proteinExistence type="predicted"/>
<evidence type="ECO:0000259" key="2">
    <source>
        <dbReference type="Pfam" id="PF01243"/>
    </source>
</evidence>
<evidence type="ECO:0000256" key="1">
    <source>
        <dbReference type="ARBA" id="ARBA00023002"/>
    </source>
</evidence>
<keyword evidence="4" id="KW-1185">Reference proteome</keyword>
<feature type="domain" description="Pyridoxamine 5'-phosphate oxidase N-terminal" evidence="2">
    <location>
        <begin position="48"/>
        <end position="156"/>
    </location>
</feature>
<dbReference type="SUPFAM" id="SSF50475">
    <property type="entry name" value="FMN-binding split barrel"/>
    <property type="match status" value="1"/>
</dbReference>
<dbReference type="AlphaFoldDB" id="A0A2C8YT02"/>
<dbReference type="PANTHER" id="PTHR35176:SF1">
    <property type="entry name" value="F420H(2)-DEPENDENT BILIVERDIN REDUCTASE"/>
    <property type="match status" value="1"/>
</dbReference>
<evidence type="ECO:0000313" key="4">
    <source>
        <dbReference type="Proteomes" id="UP000219440"/>
    </source>
</evidence>
<sequence length="172" mass="18314">MHPRSAYRHGTPASPLAPVRLAAGYGRKMSHDAQDAAADRFLSSEGLQFVTDYHLATLSTLADDGTIHSVPVGFTYADGIARVITGGGTQKVLNAARGGIATISSVDRARWLTVSGTVSIHEDADTVADAVERYAARYRQPRVNPLRVAMLVEVNRAMGSAGMLASNQPQRP</sequence>
<protein>
    <submittedName>
        <fullName evidence="3">PPOX class probable F420-dependent enzyme</fullName>
    </submittedName>
</protein>
<dbReference type="Proteomes" id="UP000219440">
    <property type="component" value="Unassembled WGS sequence"/>
</dbReference>
<reference evidence="3 4" key="1">
    <citation type="submission" date="2017-09" db="EMBL/GenBank/DDBJ databases">
        <authorList>
            <person name="Ehlers B."/>
            <person name="Leendertz F.H."/>
        </authorList>
    </citation>
    <scope>NUCLEOTIDE SEQUENCE [LARGE SCALE GENOMIC DNA]</scope>
    <source>
        <strain evidence="3 4">CGMCC 1.05381</strain>
    </source>
</reference>
<gene>
    <name evidence="3" type="ORF">SAMN06296378_0611</name>
</gene>
<dbReference type="EMBL" id="OCST01000001">
    <property type="protein sequence ID" value="SOE53803.1"/>
    <property type="molecule type" value="Genomic_DNA"/>
</dbReference>
<dbReference type="Gene3D" id="2.30.110.10">
    <property type="entry name" value="Electron Transport, Fmn-binding Protein, Chain A"/>
    <property type="match status" value="1"/>
</dbReference>
<keyword evidence="1" id="KW-0560">Oxidoreductase</keyword>
<evidence type="ECO:0000313" key="3">
    <source>
        <dbReference type="EMBL" id="SOE53803.1"/>
    </source>
</evidence>
<name>A0A2C8YT02_9MICO</name>
<dbReference type="InterPro" id="IPR011576">
    <property type="entry name" value="Pyridox_Oxase_N"/>
</dbReference>
<dbReference type="GO" id="GO:0070967">
    <property type="term" value="F:coenzyme F420 binding"/>
    <property type="evidence" value="ECO:0007669"/>
    <property type="project" value="TreeGrafter"/>
</dbReference>
<organism evidence="3 4">
    <name type="scientific">Salinibacterium xinjiangense</name>
    <dbReference type="NCBI Taxonomy" id="386302"/>
    <lineage>
        <taxon>Bacteria</taxon>
        <taxon>Bacillati</taxon>
        <taxon>Actinomycetota</taxon>
        <taxon>Actinomycetes</taxon>
        <taxon>Micrococcales</taxon>
        <taxon>Microbacteriaceae</taxon>
        <taxon>Salinibacterium</taxon>
    </lineage>
</organism>
<dbReference type="GO" id="GO:0016627">
    <property type="term" value="F:oxidoreductase activity, acting on the CH-CH group of donors"/>
    <property type="evidence" value="ECO:0007669"/>
    <property type="project" value="TreeGrafter"/>
</dbReference>
<dbReference type="PANTHER" id="PTHR35176">
    <property type="entry name" value="HEME OXYGENASE HI_0854-RELATED"/>
    <property type="match status" value="1"/>
</dbReference>
<dbReference type="GO" id="GO:0005829">
    <property type="term" value="C:cytosol"/>
    <property type="evidence" value="ECO:0007669"/>
    <property type="project" value="TreeGrafter"/>
</dbReference>
<dbReference type="Pfam" id="PF01243">
    <property type="entry name" value="PNPOx_N"/>
    <property type="match status" value="1"/>
</dbReference>